<feature type="domain" description="Mechanosensitive ion channel MscS" evidence="8">
    <location>
        <begin position="105"/>
        <end position="171"/>
    </location>
</feature>
<feature type="transmembrane region" description="Helical" evidence="7">
    <location>
        <begin position="56"/>
        <end position="76"/>
    </location>
</feature>
<dbReference type="Pfam" id="PF05552">
    <property type="entry name" value="MS_channel_1st_1"/>
    <property type="match status" value="1"/>
</dbReference>
<accession>A0A2T4CNX8</accession>
<evidence type="ECO:0000256" key="6">
    <source>
        <dbReference type="ARBA" id="ARBA00023136"/>
    </source>
</evidence>
<dbReference type="AlphaFoldDB" id="A0A2T4CNX8"/>
<name>A0A2T4CNX8_9GAMM</name>
<organism evidence="11 16">
    <name type="scientific">Pseudidiomarina aestuarii</name>
    <dbReference type="NCBI Taxonomy" id="624146"/>
    <lineage>
        <taxon>Bacteria</taxon>
        <taxon>Pseudomonadati</taxon>
        <taxon>Pseudomonadota</taxon>
        <taxon>Gammaproteobacteria</taxon>
        <taxon>Alteromonadales</taxon>
        <taxon>Idiomarinaceae</taxon>
        <taxon>Pseudidiomarina</taxon>
    </lineage>
</organism>
<dbReference type="Gene3D" id="2.30.30.60">
    <property type="match status" value="1"/>
</dbReference>
<dbReference type="Proteomes" id="UP000242087">
    <property type="component" value="Unassembled WGS sequence"/>
</dbReference>
<feature type="domain" description="Mechanosensitive ion channel transmembrane helices 2/3" evidence="10">
    <location>
        <begin position="63"/>
        <end position="103"/>
    </location>
</feature>
<dbReference type="PANTHER" id="PTHR30221">
    <property type="entry name" value="SMALL-CONDUCTANCE MECHANOSENSITIVE CHANNEL"/>
    <property type="match status" value="1"/>
</dbReference>
<keyword evidence="4 7" id="KW-0812">Transmembrane</keyword>
<dbReference type="Gene3D" id="3.30.70.100">
    <property type="match status" value="1"/>
</dbReference>
<evidence type="ECO:0000313" key="12">
    <source>
        <dbReference type="EMBL" id="PTB89273.1"/>
    </source>
</evidence>
<evidence type="ECO:0000256" key="5">
    <source>
        <dbReference type="ARBA" id="ARBA00022989"/>
    </source>
</evidence>
<evidence type="ECO:0000313" key="14">
    <source>
        <dbReference type="Proteomes" id="UP000241514"/>
    </source>
</evidence>
<dbReference type="SUPFAM" id="SSF50182">
    <property type="entry name" value="Sm-like ribonucleoproteins"/>
    <property type="match status" value="1"/>
</dbReference>
<keyword evidence="7" id="KW-0997">Cell inner membrane</keyword>
<dbReference type="Pfam" id="PF21082">
    <property type="entry name" value="MS_channel_3rd"/>
    <property type="match status" value="1"/>
</dbReference>
<dbReference type="InterPro" id="IPR011014">
    <property type="entry name" value="MscS_channel_TM-2"/>
</dbReference>
<keyword evidence="7" id="KW-0406">Ion transport</keyword>
<dbReference type="EMBL" id="PYVS01000003">
    <property type="protein sequence ID" value="PTB83264.1"/>
    <property type="molecule type" value="Genomic_DNA"/>
</dbReference>
<dbReference type="EMBL" id="PYVF01000014">
    <property type="protein sequence ID" value="PTB89530.1"/>
    <property type="molecule type" value="Genomic_DNA"/>
</dbReference>
<dbReference type="Gene3D" id="1.10.287.1260">
    <property type="match status" value="1"/>
</dbReference>
<evidence type="ECO:0000259" key="8">
    <source>
        <dbReference type="Pfam" id="PF00924"/>
    </source>
</evidence>
<sequence>MDQIMTWISDNQATLLGYAVQILVGIVILVVGKIVANSTAKLMAKGMNKRGMDGAVISFLTAIIKTVIFIAALLMALSQVGVQTTSFIAILGAAGLAIGLSLQGSLSNIASGVLIIMFRPFRAGEYVDAGGVSGTVEEVNIFQTIMKTPDNKVVFVPNAQITTQPITNYNREDTRRVDLLIGVSYDADLQKCKEVFEQVLAKDSRILPEPAPNIQVHALNSSSVDFIVRPWVKGTDYWGVYWDLMREIKLALDQNGIGIPYPQMDVHLHKVASQE</sequence>
<dbReference type="Proteomes" id="UP000241514">
    <property type="component" value="Unassembled WGS sequence"/>
</dbReference>
<evidence type="ECO:0000256" key="1">
    <source>
        <dbReference type="ARBA" id="ARBA00004651"/>
    </source>
</evidence>
<dbReference type="EMBL" id="PYVG01000017">
    <property type="protein sequence ID" value="PTB89273.1"/>
    <property type="molecule type" value="Genomic_DNA"/>
</dbReference>
<comment type="similarity">
    <text evidence="2 7">Belongs to the MscS (TC 1.A.23) family.</text>
</comment>
<keyword evidence="7" id="KW-0407">Ion channel</keyword>
<evidence type="ECO:0000313" key="16">
    <source>
        <dbReference type="Proteomes" id="UP000243022"/>
    </source>
</evidence>
<keyword evidence="3" id="KW-1003">Cell membrane</keyword>
<protein>
    <recommendedName>
        <fullName evidence="7">Small-conductance mechanosensitive channel</fullName>
    </recommendedName>
</protein>
<dbReference type="InterPro" id="IPR006685">
    <property type="entry name" value="MscS_channel_2nd"/>
</dbReference>
<dbReference type="InterPro" id="IPR011066">
    <property type="entry name" value="MscS_channel_C_sf"/>
</dbReference>
<evidence type="ECO:0000259" key="9">
    <source>
        <dbReference type="Pfam" id="PF21082"/>
    </source>
</evidence>
<dbReference type="GO" id="GO:0005886">
    <property type="term" value="C:plasma membrane"/>
    <property type="evidence" value="ECO:0007669"/>
    <property type="project" value="UniProtKB-SubCell"/>
</dbReference>
<proteinExistence type="inferred from homology"/>
<gene>
    <name evidence="13" type="ORF">C9927_01700</name>
    <name evidence="12" type="ORF">C9928_04150</name>
    <name evidence="11" type="ORF">C9986_00425</name>
</gene>
<evidence type="ECO:0000256" key="2">
    <source>
        <dbReference type="ARBA" id="ARBA00008017"/>
    </source>
</evidence>
<dbReference type="InterPro" id="IPR049142">
    <property type="entry name" value="MS_channel_1st"/>
</dbReference>
<evidence type="ECO:0000313" key="11">
    <source>
        <dbReference type="EMBL" id="PTB83264.1"/>
    </source>
</evidence>
<dbReference type="InterPro" id="IPR045275">
    <property type="entry name" value="MscS_archaea/bacteria_type"/>
</dbReference>
<evidence type="ECO:0000256" key="7">
    <source>
        <dbReference type="RuleBase" id="RU369025"/>
    </source>
</evidence>
<evidence type="ECO:0000256" key="4">
    <source>
        <dbReference type="ARBA" id="ARBA00022692"/>
    </source>
</evidence>
<comment type="subcellular location">
    <subcellularLocation>
        <location evidence="7">Cell inner membrane</location>
        <topology evidence="7">Multi-pass membrane protein</topology>
    </subcellularLocation>
    <subcellularLocation>
        <location evidence="1">Cell membrane</location>
        <topology evidence="1">Multi-pass membrane protein</topology>
    </subcellularLocation>
</comment>
<dbReference type="PANTHER" id="PTHR30221:SF1">
    <property type="entry name" value="SMALL-CONDUCTANCE MECHANOSENSITIVE CHANNEL"/>
    <property type="match status" value="1"/>
</dbReference>
<dbReference type="InterPro" id="IPR006686">
    <property type="entry name" value="MscS_channel_CS"/>
</dbReference>
<evidence type="ECO:0000313" key="13">
    <source>
        <dbReference type="EMBL" id="PTB89530.1"/>
    </source>
</evidence>
<dbReference type="InterPro" id="IPR023408">
    <property type="entry name" value="MscS_beta-dom_sf"/>
</dbReference>
<comment type="caution">
    <text evidence="11">The sequence shown here is derived from an EMBL/GenBank/DDBJ whole genome shotgun (WGS) entry which is preliminary data.</text>
</comment>
<dbReference type="SUPFAM" id="SSF82861">
    <property type="entry name" value="Mechanosensitive channel protein MscS (YggB), transmembrane region"/>
    <property type="match status" value="1"/>
</dbReference>
<dbReference type="PROSITE" id="PS01246">
    <property type="entry name" value="UPF0003"/>
    <property type="match status" value="1"/>
</dbReference>
<dbReference type="InterPro" id="IPR010920">
    <property type="entry name" value="LSM_dom_sf"/>
</dbReference>
<reference evidence="14 15" key="1">
    <citation type="submission" date="2018-03" db="EMBL/GenBank/DDBJ databases">
        <title>Cross-interface Injection: A General Nanoliter Liquid Handling Method Applied to Single Cells Genome Amplification Automated Nanoliter Liquid Handling Applied to Single Cell Multiple Displacement Amplification.</title>
        <authorList>
            <person name="Yun J."/>
            <person name="Xu P."/>
            <person name="Xu J."/>
            <person name="Dai X."/>
            <person name="Wang Y."/>
            <person name="Zheng X."/>
            <person name="Cao C."/>
            <person name="Yi Q."/>
            <person name="Zhu Y."/>
            <person name="Wang L."/>
            <person name="Dong Z."/>
            <person name="Huang Y."/>
            <person name="Huang L."/>
            <person name="Du W."/>
        </authorList>
    </citation>
    <scope>NUCLEOTIDE SEQUENCE [LARGE SCALE GENOMIC DNA]</scope>
    <source>
        <strain evidence="13 15">A12-4</strain>
        <strain evidence="12 14">A9-4</strain>
        <strain evidence="11 16">Z-E1-2</strain>
    </source>
</reference>
<dbReference type="Pfam" id="PF21088">
    <property type="entry name" value="MS_channel_1st"/>
    <property type="match status" value="1"/>
</dbReference>
<dbReference type="InterPro" id="IPR008910">
    <property type="entry name" value="MSC_TM_helix"/>
</dbReference>
<dbReference type="Pfam" id="PF00924">
    <property type="entry name" value="MS_channel_2nd"/>
    <property type="match status" value="1"/>
</dbReference>
<comment type="subunit">
    <text evidence="7">Homoheptamer.</text>
</comment>
<feature type="domain" description="Mechanosensitive ion channel MscS C-terminal" evidence="9">
    <location>
        <begin position="179"/>
        <end position="259"/>
    </location>
</feature>
<dbReference type="Proteomes" id="UP000243022">
    <property type="component" value="Unassembled WGS sequence"/>
</dbReference>
<comment type="caution">
    <text evidence="7">Lacks conserved residue(s) required for the propagation of feature annotation.</text>
</comment>
<keyword evidence="6 7" id="KW-0472">Membrane</keyword>
<feature type="transmembrane region" description="Helical" evidence="7">
    <location>
        <begin position="88"/>
        <end position="116"/>
    </location>
</feature>
<keyword evidence="5 7" id="KW-1133">Transmembrane helix</keyword>
<feature type="transmembrane region" description="Helical" evidence="7">
    <location>
        <begin position="15"/>
        <end position="36"/>
    </location>
</feature>
<evidence type="ECO:0000259" key="10">
    <source>
        <dbReference type="Pfam" id="PF21088"/>
    </source>
</evidence>
<keyword evidence="7" id="KW-0813">Transport</keyword>
<comment type="function">
    <text evidence="7">Mechanosensitive channel that participates in the regulation of osmotic pressure changes within the cell, opening in response to stretch forces in the membrane lipid bilayer, without the need for other proteins. Contributes to normal resistance to hypoosmotic shock. Forms an ion channel of 1.0 nanosiemens conductance with a slight preference for anions.</text>
</comment>
<evidence type="ECO:0000313" key="15">
    <source>
        <dbReference type="Proteomes" id="UP000242087"/>
    </source>
</evidence>
<dbReference type="InterPro" id="IPR049278">
    <property type="entry name" value="MS_channel_C"/>
</dbReference>
<dbReference type="SUPFAM" id="SSF82689">
    <property type="entry name" value="Mechanosensitive channel protein MscS (YggB), C-terminal domain"/>
    <property type="match status" value="1"/>
</dbReference>
<dbReference type="GO" id="GO:0008381">
    <property type="term" value="F:mechanosensitive monoatomic ion channel activity"/>
    <property type="evidence" value="ECO:0007669"/>
    <property type="project" value="InterPro"/>
</dbReference>
<evidence type="ECO:0000256" key="3">
    <source>
        <dbReference type="ARBA" id="ARBA00022475"/>
    </source>
</evidence>